<protein>
    <recommendedName>
        <fullName evidence="3">Ulp1 protease family, C-terminal catalytic domain containing protein</fullName>
    </recommendedName>
</protein>
<organism evidence="1 2">
    <name type="scientific">Parasponia andersonii</name>
    <name type="common">Sponia andersonii</name>
    <dbReference type="NCBI Taxonomy" id="3476"/>
    <lineage>
        <taxon>Eukaryota</taxon>
        <taxon>Viridiplantae</taxon>
        <taxon>Streptophyta</taxon>
        <taxon>Embryophyta</taxon>
        <taxon>Tracheophyta</taxon>
        <taxon>Spermatophyta</taxon>
        <taxon>Magnoliopsida</taxon>
        <taxon>eudicotyledons</taxon>
        <taxon>Gunneridae</taxon>
        <taxon>Pentapetalae</taxon>
        <taxon>rosids</taxon>
        <taxon>fabids</taxon>
        <taxon>Rosales</taxon>
        <taxon>Cannabaceae</taxon>
        <taxon>Parasponia</taxon>
    </lineage>
</organism>
<evidence type="ECO:0000313" key="1">
    <source>
        <dbReference type="EMBL" id="PON79608.1"/>
    </source>
</evidence>
<dbReference type="EMBL" id="JXTB01000003">
    <property type="protein sequence ID" value="PON79608.1"/>
    <property type="molecule type" value="Genomic_DNA"/>
</dbReference>
<keyword evidence="2" id="KW-1185">Reference proteome</keyword>
<reference evidence="2" key="1">
    <citation type="submission" date="2016-06" db="EMBL/GenBank/DDBJ databases">
        <title>Parallel loss of symbiosis genes in relatives of nitrogen-fixing non-legume Parasponia.</title>
        <authorList>
            <person name="Van Velzen R."/>
            <person name="Holmer R."/>
            <person name="Bu F."/>
            <person name="Rutten L."/>
            <person name="Van Zeijl A."/>
            <person name="Liu W."/>
            <person name="Santuari L."/>
            <person name="Cao Q."/>
            <person name="Sharma T."/>
            <person name="Shen D."/>
            <person name="Roswanjaya Y."/>
            <person name="Wardhani T."/>
            <person name="Kalhor M.S."/>
            <person name="Jansen J."/>
            <person name="Van den Hoogen J."/>
            <person name="Gungor B."/>
            <person name="Hartog M."/>
            <person name="Hontelez J."/>
            <person name="Verver J."/>
            <person name="Yang W.-C."/>
            <person name="Schijlen E."/>
            <person name="Repin R."/>
            <person name="Schilthuizen M."/>
            <person name="Schranz E."/>
            <person name="Heidstra R."/>
            <person name="Miyata K."/>
            <person name="Fedorova E."/>
            <person name="Kohlen W."/>
            <person name="Bisseling T."/>
            <person name="Smit S."/>
            <person name="Geurts R."/>
        </authorList>
    </citation>
    <scope>NUCLEOTIDE SEQUENCE [LARGE SCALE GENOMIC DNA]</scope>
    <source>
        <strain evidence="2">cv. WU1-14</strain>
    </source>
</reference>
<dbReference type="AlphaFoldDB" id="A0A2P5E257"/>
<sequence>MRPMMKMLPYFLLNVEGLTVRDDLDLTTATKPRDIDVRRLPPNVVPQITKSGDYGVFVVKHLECLLADIPLSNVIDDIMQHSRQKLCVDLFYQNIEP</sequence>
<proteinExistence type="predicted"/>
<accession>A0A2P5E257</accession>
<gene>
    <name evidence="1" type="ORF">PanWU01x14_008400</name>
</gene>
<dbReference type="OrthoDB" id="1680482at2759"/>
<dbReference type="Proteomes" id="UP000237105">
    <property type="component" value="Unassembled WGS sequence"/>
</dbReference>
<evidence type="ECO:0000313" key="2">
    <source>
        <dbReference type="Proteomes" id="UP000237105"/>
    </source>
</evidence>
<evidence type="ECO:0008006" key="3">
    <source>
        <dbReference type="Google" id="ProtNLM"/>
    </source>
</evidence>
<comment type="caution">
    <text evidence="1">The sequence shown here is derived from an EMBL/GenBank/DDBJ whole genome shotgun (WGS) entry which is preliminary data.</text>
</comment>
<dbReference type="Gene3D" id="3.40.395.10">
    <property type="entry name" value="Adenoviral Proteinase, Chain A"/>
    <property type="match status" value="1"/>
</dbReference>
<name>A0A2P5E257_PARAD</name>